<dbReference type="SUPFAM" id="SSF55347">
    <property type="entry name" value="Glyceraldehyde-3-phosphate dehydrogenase-like, C-terminal domain"/>
    <property type="match status" value="1"/>
</dbReference>
<dbReference type="InterPro" id="IPR050463">
    <property type="entry name" value="Gfo/Idh/MocA_oxidrdct_glycsds"/>
</dbReference>
<dbReference type="PANTHER" id="PTHR43818:SF11">
    <property type="entry name" value="BCDNA.GH03377"/>
    <property type="match status" value="1"/>
</dbReference>
<dbReference type="EMBL" id="CP015136">
    <property type="protein sequence ID" value="AMY07893.1"/>
    <property type="molecule type" value="Genomic_DNA"/>
</dbReference>
<dbReference type="GO" id="GO:0047061">
    <property type="term" value="F:glucose-fructose oxidoreductase activity"/>
    <property type="evidence" value="ECO:0007669"/>
    <property type="project" value="UniProtKB-EC"/>
</dbReference>
<name>A0A143PI06_LUTPR</name>
<dbReference type="InterPro" id="IPR055170">
    <property type="entry name" value="GFO_IDH_MocA-like_dom"/>
</dbReference>
<reference evidence="5" key="2">
    <citation type="submission" date="2016-04" db="EMBL/GenBank/DDBJ databases">
        <title>First Complete Genome Sequence of a Subdivision 6 Acidobacterium.</title>
        <authorList>
            <person name="Huang S."/>
            <person name="Vieira S."/>
            <person name="Bunk B."/>
            <person name="Riedel T."/>
            <person name="Sproeer C."/>
            <person name="Overmann J."/>
        </authorList>
    </citation>
    <scope>NUCLEOTIDE SEQUENCE [LARGE SCALE GENOMIC DNA]</scope>
    <source>
        <strain evidence="5">DSM 100886 HEG_-6_39</strain>
    </source>
</reference>
<organism evidence="4 5">
    <name type="scientific">Luteitalea pratensis</name>
    <dbReference type="NCBI Taxonomy" id="1855912"/>
    <lineage>
        <taxon>Bacteria</taxon>
        <taxon>Pseudomonadati</taxon>
        <taxon>Acidobacteriota</taxon>
        <taxon>Vicinamibacteria</taxon>
        <taxon>Vicinamibacterales</taxon>
        <taxon>Vicinamibacteraceae</taxon>
        <taxon>Luteitalea</taxon>
    </lineage>
</organism>
<dbReference type="Proteomes" id="UP000076079">
    <property type="component" value="Chromosome"/>
</dbReference>
<evidence type="ECO:0000313" key="5">
    <source>
        <dbReference type="Proteomes" id="UP000076079"/>
    </source>
</evidence>
<dbReference type="GO" id="GO:0000166">
    <property type="term" value="F:nucleotide binding"/>
    <property type="evidence" value="ECO:0007669"/>
    <property type="project" value="InterPro"/>
</dbReference>
<dbReference type="Gene3D" id="3.40.50.720">
    <property type="entry name" value="NAD(P)-binding Rossmann-like Domain"/>
    <property type="match status" value="1"/>
</dbReference>
<dbReference type="AlphaFoldDB" id="A0A143PI06"/>
<gene>
    <name evidence="4" type="primary">gfo_2</name>
    <name evidence="4" type="ORF">LuPra_01076</name>
</gene>
<dbReference type="KEGG" id="abac:LuPra_01076"/>
<reference evidence="4 5" key="1">
    <citation type="journal article" date="2016" name="Genome Announc.">
        <title>First Complete Genome Sequence of a Subdivision 6 Acidobacterium Strain.</title>
        <authorList>
            <person name="Huang S."/>
            <person name="Vieira S."/>
            <person name="Bunk B."/>
            <person name="Riedel T."/>
            <person name="Sproer C."/>
            <person name="Overmann J."/>
        </authorList>
    </citation>
    <scope>NUCLEOTIDE SEQUENCE [LARGE SCALE GENOMIC DNA]</scope>
    <source>
        <strain evidence="5">DSM 100886 HEG_-6_39</strain>
    </source>
</reference>
<dbReference type="Pfam" id="PF22725">
    <property type="entry name" value="GFO_IDH_MocA_C3"/>
    <property type="match status" value="1"/>
</dbReference>
<protein>
    <submittedName>
        <fullName evidence="4">Glucose--fructose oxidoreductase</fullName>
        <ecNumber evidence="4">1.1.99.28</ecNumber>
    </submittedName>
</protein>
<dbReference type="Pfam" id="PF01408">
    <property type="entry name" value="GFO_IDH_MocA"/>
    <property type="match status" value="1"/>
</dbReference>
<evidence type="ECO:0000313" key="4">
    <source>
        <dbReference type="EMBL" id="AMY07893.1"/>
    </source>
</evidence>
<evidence type="ECO:0000259" key="3">
    <source>
        <dbReference type="Pfam" id="PF22725"/>
    </source>
</evidence>
<dbReference type="InterPro" id="IPR000683">
    <property type="entry name" value="Gfo/Idh/MocA-like_OxRdtase_N"/>
</dbReference>
<dbReference type="InterPro" id="IPR036291">
    <property type="entry name" value="NAD(P)-bd_dom_sf"/>
</dbReference>
<dbReference type="SUPFAM" id="SSF51735">
    <property type="entry name" value="NAD(P)-binding Rossmann-fold domains"/>
    <property type="match status" value="1"/>
</dbReference>
<feature type="domain" description="Gfo/Idh/MocA-like oxidoreductase N-terminal" evidence="2">
    <location>
        <begin position="58"/>
        <end position="178"/>
    </location>
</feature>
<feature type="domain" description="GFO/IDH/MocA-like oxidoreductase" evidence="3">
    <location>
        <begin position="196"/>
        <end position="313"/>
    </location>
</feature>
<dbReference type="EC" id="1.1.99.28" evidence="4"/>
<dbReference type="STRING" id="1855912.LuPra_01076"/>
<accession>A0A143PI06</accession>
<proteinExistence type="predicted"/>
<keyword evidence="1 4" id="KW-0560">Oxidoreductase</keyword>
<keyword evidence="5" id="KW-1185">Reference proteome</keyword>
<sequence>MLHPSPSSRATTANGLSYHALLRRSAIVLAMALVLSALVIPASSVRAQAAAPGGPPLRIAIAGLVHGHVRGHMTAMVKRTDVELVGVYEPDAALRQTFAETHTIDAAKMFADLDRLITTARPEALVVYTNTFDHLKVIEIAAKHGVHVMVEKPLAVSTAHARAIEAAAMRGKIHVLVNYETTWYRSHRAIWRLMHEEKTGGRIRKIVAMDGHFGPKEIGTQPEFFDWLSDPVRNGAGALYDFGCYGANIATWLLDNERPIRVTAVTQRNKPAIYPKVDDEATIVMEYTGAQAIVQASWNWPDHRKDLEVYTESAAAWATGGAALRTKLRGQPVADVPVEDWPVDEQNALNYLTAVVRGRLVPSGPTSLQNNVIVSEILDAARESAKTGHAVMLSGK</sequence>
<evidence type="ECO:0000256" key="1">
    <source>
        <dbReference type="ARBA" id="ARBA00023002"/>
    </source>
</evidence>
<dbReference type="RefSeq" id="WP_234800737.1">
    <property type="nucleotide sequence ID" value="NZ_CP015136.1"/>
</dbReference>
<dbReference type="PANTHER" id="PTHR43818">
    <property type="entry name" value="BCDNA.GH03377"/>
    <property type="match status" value="1"/>
</dbReference>
<evidence type="ECO:0000259" key="2">
    <source>
        <dbReference type="Pfam" id="PF01408"/>
    </source>
</evidence>
<dbReference type="PATRIC" id="fig|1813736.3.peg.1123"/>
<dbReference type="Gene3D" id="3.30.360.10">
    <property type="entry name" value="Dihydrodipicolinate Reductase, domain 2"/>
    <property type="match status" value="1"/>
</dbReference>